<dbReference type="Proteomes" id="UP001283361">
    <property type="component" value="Unassembled WGS sequence"/>
</dbReference>
<keyword evidence="3" id="KW-1185">Reference proteome</keyword>
<feature type="region of interest" description="Disordered" evidence="1">
    <location>
        <begin position="1"/>
        <end position="28"/>
    </location>
</feature>
<evidence type="ECO:0000313" key="3">
    <source>
        <dbReference type="Proteomes" id="UP001283361"/>
    </source>
</evidence>
<gene>
    <name evidence="2" type="ORF">RRG08_063444</name>
</gene>
<name>A0AAE1AA28_9GAST</name>
<protein>
    <submittedName>
        <fullName evidence="2">Uncharacterized protein</fullName>
    </submittedName>
</protein>
<evidence type="ECO:0000313" key="2">
    <source>
        <dbReference type="EMBL" id="KAK3783783.1"/>
    </source>
</evidence>
<proteinExistence type="predicted"/>
<dbReference type="AlphaFoldDB" id="A0AAE1AA28"/>
<reference evidence="2" key="1">
    <citation type="journal article" date="2023" name="G3 (Bethesda)">
        <title>A reference genome for the long-term kleptoplast-retaining sea slug Elysia crispata morphotype clarki.</title>
        <authorList>
            <person name="Eastman K.E."/>
            <person name="Pendleton A.L."/>
            <person name="Shaikh M.A."/>
            <person name="Suttiyut T."/>
            <person name="Ogas R."/>
            <person name="Tomko P."/>
            <person name="Gavelis G."/>
            <person name="Widhalm J.R."/>
            <person name="Wisecaver J.H."/>
        </authorList>
    </citation>
    <scope>NUCLEOTIDE SEQUENCE</scope>
    <source>
        <strain evidence="2">ECLA1</strain>
    </source>
</reference>
<accession>A0AAE1AA28</accession>
<comment type="caution">
    <text evidence="2">The sequence shown here is derived from an EMBL/GenBank/DDBJ whole genome shotgun (WGS) entry which is preliminary data.</text>
</comment>
<organism evidence="2 3">
    <name type="scientific">Elysia crispata</name>
    <name type="common">lettuce slug</name>
    <dbReference type="NCBI Taxonomy" id="231223"/>
    <lineage>
        <taxon>Eukaryota</taxon>
        <taxon>Metazoa</taxon>
        <taxon>Spiralia</taxon>
        <taxon>Lophotrochozoa</taxon>
        <taxon>Mollusca</taxon>
        <taxon>Gastropoda</taxon>
        <taxon>Heterobranchia</taxon>
        <taxon>Euthyneura</taxon>
        <taxon>Panpulmonata</taxon>
        <taxon>Sacoglossa</taxon>
        <taxon>Placobranchoidea</taxon>
        <taxon>Plakobranchidae</taxon>
        <taxon>Elysia</taxon>
    </lineage>
</organism>
<dbReference type="EMBL" id="JAWDGP010002355">
    <property type="protein sequence ID" value="KAK3783783.1"/>
    <property type="molecule type" value="Genomic_DNA"/>
</dbReference>
<evidence type="ECO:0000256" key="1">
    <source>
        <dbReference type="SAM" id="MobiDB-lite"/>
    </source>
</evidence>
<sequence>MSHEMAVPDGNRQASGGSLKPPMEGKLQEAEVVESTAAMLVFYALLAGARQPCKGNNLLENLREAIRFLCPLLDFSQVELYSSLTRGSPSHHQQKQTYDSPVTVVEVEAVGGTLHIVRY</sequence>